<dbReference type="Proteomes" id="UP001064048">
    <property type="component" value="Chromosome 29"/>
</dbReference>
<dbReference type="EMBL" id="CM046129">
    <property type="protein sequence ID" value="KAI8433505.1"/>
    <property type="molecule type" value="Genomic_DNA"/>
</dbReference>
<protein>
    <submittedName>
        <fullName evidence="1">Uncharacterized protein</fullName>
    </submittedName>
</protein>
<accession>A0ACC0KBC6</accession>
<evidence type="ECO:0000313" key="2">
    <source>
        <dbReference type="Proteomes" id="UP001064048"/>
    </source>
</evidence>
<organism evidence="1 2">
    <name type="scientific">Choristoneura fumiferana</name>
    <name type="common">Spruce budworm moth</name>
    <name type="synonym">Archips fumiferana</name>
    <dbReference type="NCBI Taxonomy" id="7141"/>
    <lineage>
        <taxon>Eukaryota</taxon>
        <taxon>Metazoa</taxon>
        <taxon>Ecdysozoa</taxon>
        <taxon>Arthropoda</taxon>
        <taxon>Hexapoda</taxon>
        <taxon>Insecta</taxon>
        <taxon>Pterygota</taxon>
        <taxon>Neoptera</taxon>
        <taxon>Endopterygota</taxon>
        <taxon>Lepidoptera</taxon>
        <taxon>Glossata</taxon>
        <taxon>Ditrysia</taxon>
        <taxon>Tortricoidea</taxon>
        <taxon>Tortricidae</taxon>
        <taxon>Tortricinae</taxon>
        <taxon>Choristoneura</taxon>
    </lineage>
</organism>
<keyword evidence="2" id="KW-1185">Reference proteome</keyword>
<name>A0ACC0KBC6_CHOFU</name>
<sequence length="820" mass="92327">MHQAFPIPLRHLSTNTRSTSMTRDDDGDDATGIPHPFATPAMLTQHSHSRTTQTNAIKEILDVSSATARVLYSRAVLTEHGNFARCKAVFSGTPTESIEGFIDAIESYKECANVTDNNAIKGLSMLLTHDAATWWQGIKNQVTTWDEVVNNLRSAYGDRRPPHRIYRDLFATEQQHENTDVFVAKARALLSRLPKNDLKEKVQLDMIYGLLNVRIRKRLRREEFTTFAELLHHARNIEDSIGEEERRVSTARPSPAPARVLSAPPRPLRWPPAGTREARHRCARSPRRYRAAPRTAAAPHAPAPPQPRGTPGVNAPPRAPPTTRPPVRASLATLLYLLQADDDNLLACSVGDRPVKRRDLRPIFKIEILGVNGTALIDTAAKHCIAGHTLYALLLRKGHPLTPSTREIKLADGHVHVLRDDEGSQLESAERDELAQILVRHVHIFRPGGAPTPFAEHRIDTDLLDVIRQDLRRNNDDYVESTISQTPASSSSEPPKPSITTQALPVEILPIEDKPKHRPIKIDPSQFLMTIQKIPETSSKRRTQFTRAYKTNGMIRKNSLDQPDRKTFMQKTKPSTIWKETKAIDSDEELNKIEVLMNDLETKDDLQTEMTPIPGSQATKMKTQIKAAQQQRMGLVMNKIHDPPMVTPLREKAPITMDTPSMEELQAPWEVPRLETTRGVINRVGLKRRDSSETPIWRAIESKETSKAINKFLVVTNGNKKKDENKTQLSKTKVEAKNVVRTKTKLRQKNNYDLDRINELKMKLREGLKVSSLPPGDLLDLWPARGPIVHALRLKLTKCGEPPSFIAIGESYAQQWTSYG</sequence>
<gene>
    <name evidence="1" type="ORF">MSG28_015537</name>
</gene>
<comment type="caution">
    <text evidence="1">The sequence shown here is derived from an EMBL/GenBank/DDBJ whole genome shotgun (WGS) entry which is preliminary data.</text>
</comment>
<evidence type="ECO:0000313" key="1">
    <source>
        <dbReference type="EMBL" id="KAI8433505.1"/>
    </source>
</evidence>
<proteinExistence type="predicted"/>
<reference evidence="1 2" key="1">
    <citation type="journal article" date="2022" name="Genome Biol. Evol.">
        <title>The Spruce Budworm Genome: Reconstructing the Evolutionary History of Antifreeze Proteins.</title>
        <authorList>
            <person name="Beliveau C."/>
            <person name="Gagne P."/>
            <person name="Picq S."/>
            <person name="Vernygora O."/>
            <person name="Keeling C.I."/>
            <person name="Pinkney K."/>
            <person name="Doucet D."/>
            <person name="Wen F."/>
            <person name="Johnston J.S."/>
            <person name="Maaroufi H."/>
            <person name="Boyle B."/>
            <person name="Laroche J."/>
            <person name="Dewar K."/>
            <person name="Juretic N."/>
            <person name="Blackburn G."/>
            <person name="Nisole A."/>
            <person name="Brunet B."/>
            <person name="Brandao M."/>
            <person name="Lumley L."/>
            <person name="Duan J."/>
            <person name="Quan G."/>
            <person name="Lucarotti C.J."/>
            <person name="Roe A.D."/>
            <person name="Sperling F.A.H."/>
            <person name="Levesque R.C."/>
            <person name="Cusson M."/>
        </authorList>
    </citation>
    <scope>NUCLEOTIDE SEQUENCE [LARGE SCALE GENOMIC DNA]</scope>
    <source>
        <strain evidence="1">Glfc:IPQL:Cfum</strain>
    </source>
</reference>